<dbReference type="GO" id="GO:0006574">
    <property type="term" value="P:L-valine catabolic process"/>
    <property type="evidence" value="ECO:0007669"/>
    <property type="project" value="TreeGrafter"/>
</dbReference>
<dbReference type="Gene3D" id="3.90.226.10">
    <property type="entry name" value="2-enoyl-CoA Hydratase, Chain A, domain 1"/>
    <property type="match status" value="1"/>
</dbReference>
<dbReference type="SUPFAM" id="SSF52096">
    <property type="entry name" value="ClpP/crotonase"/>
    <property type="match status" value="1"/>
</dbReference>
<organism evidence="5 6">
    <name type="scientific">Corynebacterium poyangense</name>
    <dbReference type="NCBI Taxonomy" id="2684405"/>
    <lineage>
        <taxon>Bacteria</taxon>
        <taxon>Bacillati</taxon>
        <taxon>Actinomycetota</taxon>
        <taxon>Actinomycetes</taxon>
        <taxon>Mycobacteriales</taxon>
        <taxon>Corynebacteriaceae</taxon>
        <taxon>Corynebacterium</taxon>
    </lineage>
</organism>
<dbReference type="RefSeq" id="WP_187974752.1">
    <property type="nucleotide sequence ID" value="NZ_CP046884.1"/>
</dbReference>
<reference evidence="5 6" key="1">
    <citation type="submission" date="2019-12" db="EMBL/GenBank/DDBJ databases">
        <title>Corynebacterium sp. nov., isolated from feces of the Anser Albifrons in China.</title>
        <authorList>
            <person name="Liu Q."/>
        </authorList>
    </citation>
    <scope>NUCLEOTIDE SEQUENCE [LARGE SCALE GENOMIC DNA]</scope>
    <source>
        <strain evidence="5 6">4H37-19</strain>
    </source>
</reference>
<dbReference type="InterPro" id="IPR032259">
    <property type="entry name" value="HIBYL-CoA-H"/>
</dbReference>
<dbReference type="CDD" id="cd06558">
    <property type="entry name" value="crotonase-like"/>
    <property type="match status" value="1"/>
</dbReference>
<dbReference type="KEGG" id="cpoy:GP475_00615"/>
<dbReference type="NCBIfam" id="NF004127">
    <property type="entry name" value="PRK05617.1"/>
    <property type="match status" value="1"/>
</dbReference>
<sequence length="354" mass="38668">MSEHVVITTEGKAGIITLNRPKALNALNLDMVKEMSVALKTWREDDDIALVIVRGAGERAFCAGGDIATLYQDVKDESVDAGLNSAEFFRNEYELNYLIATYPKPYVALMHGIVLGGGVGVSAHGSHRVVTDSTRLGMPEVGIGFAPDVGGTFLLARSADRLGRHLAYTSLHVAAAEAIDLGFADYYVPEDQLEALTEALIFSGNAAVIERFSREIGPGFGDDRAEMVQVYSAASPEETLLRLDSLARAHGPEHWAAKAAKKIRTHSPLGIKTTRYALDKAEHQDLAEALSTEFWTSMNLMLEGEFVEGVRAQIIDKDRQPRWAYQSLEAVPEELAVRMLCPRTGSTFTPPQFS</sequence>
<protein>
    <recommendedName>
        <fullName evidence="2">3-hydroxyisobutyryl-CoA hydrolase</fullName>
        <ecNumber evidence="2">3.1.2.4</ecNumber>
    </recommendedName>
</protein>
<keyword evidence="3" id="KW-0378">Hydrolase</keyword>
<dbReference type="PANTHER" id="PTHR43176:SF3">
    <property type="entry name" value="3-HYDROXYISOBUTYRYL-COA HYDROLASE, MITOCHONDRIAL"/>
    <property type="match status" value="1"/>
</dbReference>
<dbReference type="InterPro" id="IPR029045">
    <property type="entry name" value="ClpP/crotonase-like_dom_sf"/>
</dbReference>
<evidence type="ECO:0000313" key="6">
    <source>
        <dbReference type="Proteomes" id="UP000516320"/>
    </source>
</evidence>
<keyword evidence="5" id="KW-0413">Isomerase</keyword>
<dbReference type="AlphaFoldDB" id="A0A7H0SL72"/>
<dbReference type="GO" id="GO:0016853">
    <property type="term" value="F:isomerase activity"/>
    <property type="evidence" value="ECO:0007669"/>
    <property type="project" value="UniProtKB-KW"/>
</dbReference>
<dbReference type="GO" id="GO:0003860">
    <property type="term" value="F:3-hydroxyisobutyryl-CoA hydrolase activity"/>
    <property type="evidence" value="ECO:0007669"/>
    <property type="project" value="UniProtKB-EC"/>
</dbReference>
<dbReference type="EC" id="3.1.2.4" evidence="2"/>
<proteinExistence type="predicted"/>
<evidence type="ECO:0000256" key="2">
    <source>
        <dbReference type="ARBA" id="ARBA00011915"/>
    </source>
</evidence>
<name>A0A7H0SL72_9CORY</name>
<accession>A0A7H0SL72</accession>
<dbReference type="InterPro" id="IPR045004">
    <property type="entry name" value="ECH_dom"/>
</dbReference>
<keyword evidence="6" id="KW-1185">Reference proteome</keyword>
<comment type="catalytic activity">
    <reaction evidence="1">
        <text>3-hydroxy-2-methylpropanoyl-CoA + H2O = 3-hydroxy-2-methylpropanoate + CoA + H(+)</text>
        <dbReference type="Rhea" id="RHEA:20888"/>
        <dbReference type="ChEBI" id="CHEBI:11805"/>
        <dbReference type="ChEBI" id="CHEBI:15377"/>
        <dbReference type="ChEBI" id="CHEBI:15378"/>
        <dbReference type="ChEBI" id="CHEBI:57287"/>
        <dbReference type="ChEBI" id="CHEBI:57340"/>
        <dbReference type="EC" id="3.1.2.4"/>
    </reaction>
</comment>
<feature type="domain" description="Enoyl-CoA hydratase/isomerase" evidence="4">
    <location>
        <begin position="14"/>
        <end position="336"/>
    </location>
</feature>
<dbReference type="GO" id="GO:0005829">
    <property type="term" value="C:cytosol"/>
    <property type="evidence" value="ECO:0007669"/>
    <property type="project" value="TreeGrafter"/>
</dbReference>
<dbReference type="EMBL" id="CP046884">
    <property type="protein sequence ID" value="QNQ89297.1"/>
    <property type="molecule type" value="Genomic_DNA"/>
</dbReference>
<dbReference type="Pfam" id="PF16113">
    <property type="entry name" value="ECH_2"/>
    <property type="match status" value="1"/>
</dbReference>
<dbReference type="PANTHER" id="PTHR43176">
    <property type="entry name" value="3-HYDROXYISOBUTYRYL-COA HYDROLASE-RELATED"/>
    <property type="match status" value="1"/>
</dbReference>
<evidence type="ECO:0000259" key="4">
    <source>
        <dbReference type="Pfam" id="PF16113"/>
    </source>
</evidence>
<gene>
    <name evidence="5" type="ORF">GP475_00615</name>
</gene>
<dbReference type="Proteomes" id="UP000516320">
    <property type="component" value="Chromosome"/>
</dbReference>
<evidence type="ECO:0000313" key="5">
    <source>
        <dbReference type="EMBL" id="QNQ89297.1"/>
    </source>
</evidence>
<evidence type="ECO:0000256" key="1">
    <source>
        <dbReference type="ARBA" id="ARBA00001709"/>
    </source>
</evidence>
<evidence type="ECO:0000256" key="3">
    <source>
        <dbReference type="ARBA" id="ARBA00022801"/>
    </source>
</evidence>